<dbReference type="EMBL" id="VUOB01000038">
    <property type="protein sequence ID" value="KAA2259565.1"/>
    <property type="molecule type" value="Genomic_DNA"/>
</dbReference>
<dbReference type="InterPro" id="IPR036259">
    <property type="entry name" value="MFS_trans_sf"/>
</dbReference>
<gene>
    <name evidence="9" type="ORF">F0L68_20875</name>
</gene>
<dbReference type="GO" id="GO:0022857">
    <property type="term" value="F:transmembrane transporter activity"/>
    <property type="evidence" value="ECO:0007669"/>
    <property type="project" value="InterPro"/>
</dbReference>
<dbReference type="CDD" id="cd17321">
    <property type="entry name" value="MFS_MMR_MDR_like"/>
    <property type="match status" value="1"/>
</dbReference>
<dbReference type="Pfam" id="PF07690">
    <property type="entry name" value="MFS_1"/>
    <property type="match status" value="1"/>
</dbReference>
<feature type="transmembrane region" description="Helical" evidence="7">
    <location>
        <begin position="363"/>
        <end position="389"/>
    </location>
</feature>
<dbReference type="PANTHER" id="PTHR42718:SF46">
    <property type="entry name" value="BLR6921 PROTEIN"/>
    <property type="match status" value="1"/>
</dbReference>
<proteinExistence type="predicted"/>
<feature type="transmembrane region" description="Helical" evidence="7">
    <location>
        <begin position="141"/>
        <end position="162"/>
    </location>
</feature>
<evidence type="ECO:0000256" key="7">
    <source>
        <dbReference type="SAM" id="Phobius"/>
    </source>
</evidence>
<evidence type="ECO:0000313" key="9">
    <source>
        <dbReference type="EMBL" id="KAA2259565.1"/>
    </source>
</evidence>
<keyword evidence="2" id="KW-0813">Transport</keyword>
<protein>
    <submittedName>
        <fullName evidence="9">MFS transporter</fullName>
    </submittedName>
</protein>
<comment type="caution">
    <text evidence="9">The sequence shown here is derived from an EMBL/GenBank/DDBJ whole genome shotgun (WGS) entry which is preliminary data.</text>
</comment>
<feature type="transmembrane region" description="Helical" evidence="7">
    <location>
        <begin position="337"/>
        <end position="357"/>
    </location>
</feature>
<feature type="transmembrane region" description="Helical" evidence="7">
    <location>
        <begin position="106"/>
        <end position="129"/>
    </location>
</feature>
<name>A0A5B2X8K4_9PSEU</name>
<evidence type="ECO:0000313" key="10">
    <source>
        <dbReference type="Proteomes" id="UP000323454"/>
    </source>
</evidence>
<feature type="transmembrane region" description="Helical" evidence="7">
    <location>
        <begin position="273"/>
        <end position="292"/>
    </location>
</feature>
<evidence type="ECO:0000256" key="1">
    <source>
        <dbReference type="ARBA" id="ARBA00004651"/>
    </source>
</evidence>
<comment type="subcellular location">
    <subcellularLocation>
        <location evidence="1">Cell membrane</location>
        <topology evidence="1">Multi-pass membrane protein</topology>
    </subcellularLocation>
</comment>
<keyword evidence="4 7" id="KW-0812">Transmembrane</keyword>
<feature type="transmembrane region" description="Helical" evidence="7">
    <location>
        <begin position="202"/>
        <end position="223"/>
    </location>
</feature>
<accession>A0A5B2X8K4</accession>
<reference evidence="9 10" key="1">
    <citation type="submission" date="2019-09" db="EMBL/GenBank/DDBJ databases">
        <title>Goodfellowia gen. nov., a new genus of the Pseudonocardineae related to Actinoalloteichus, containing Goodfellowia coeruleoviolacea gen. nov., comb. nov. gen. nov., comb. nov.</title>
        <authorList>
            <person name="Labeda D."/>
        </authorList>
    </citation>
    <scope>NUCLEOTIDE SEQUENCE [LARGE SCALE GENOMIC DNA]</scope>
    <source>
        <strain evidence="9 10">AN110305</strain>
    </source>
</reference>
<dbReference type="InterPro" id="IPR020846">
    <property type="entry name" value="MFS_dom"/>
</dbReference>
<feature type="transmembrane region" description="Helical" evidence="7">
    <location>
        <begin position="447"/>
        <end position="465"/>
    </location>
</feature>
<reference evidence="9 10" key="2">
    <citation type="submission" date="2019-09" db="EMBL/GenBank/DDBJ databases">
        <authorList>
            <person name="Jin C."/>
        </authorList>
    </citation>
    <scope>NUCLEOTIDE SEQUENCE [LARGE SCALE GENOMIC DNA]</scope>
    <source>
        <strain evidence="9 10">AN110305</strain>
    </source>
</reference>
<feature type="transmembrane region" description="Helical" evidence="7">
    <location>
        <begin position="235"/>
        <end position="252"/>
    </location>
</feature>
<evidence type="ECO:0000256" key="4">
    <source>
        <dbReference type="ARBA" id="ARBA00022692"/>
    </source>
</evidence>
<dbReference type="AlphaFoldDB" id="A0A5B2X8K4"/>
<keyword evidence="10" id="KW-1185">Reference proteome</keyword>
<evidence type="ECO:0000256" key="3">
    <source>
        <dbReference type="ARBA" id="ARBA00022475"/>
    </source>
</evidence>
<keyword evidence="6 7" id="KW-0472">Membrane</keyword>
<dbReference type="Gene3D" id="1.20.1250.20">
    <property type="entry name" value="MFS general substrate transporter like domains"/>
    <property type="match status" value="1"/>
</dbReference>
<feature type="transmembrane region" description="Helical" evidence="7">
    <location>
        <begin position="304"/>
        <end position="325"/>
    </location>
</feature>
<evidence type="ECO:0000256" key="6">
    <source>
        <dbReference type="ARBA" id="ARBA00023136"/>
    </source>
</evidence>
<dbReference type="Gene3D" id="1.20.1720.10">
    <property type="entry name" value="Multidrug resistance protein D"/>
    <property type="match status" value="1"/>
</dbReference>
<keyword evidence="5 7" id="KW-1133">Transmembrane helix</keyword>
<feature type="transmembrane region" description="Helical" evidence="7">
    <location>
        <begin position="410"/>
        <end position="427"/>
    </location>
</feature>
<feature type="domain" description="Major facilitator superfamily (MFS) profile" evidence="8">
    <location>
        <begin position="15"/>
        <end position="470"/>
    </location>
</feature>
<dbReference type="PANTHER" id="PTHR42718">
    <property type="entry name" value="MAJOR FACILITATOR SUPERFAMILY MULTIDRUG TRANSPORTER MFSC"/>
    <property type="match status" value="1"/>
</dbReference>
<sequence length="488" mass="49173">MANSSTSSGRRAGLRLALLALCQFLVALDYNIVYVALPDLGRALGFNAQSLQWVVTAYAVGFGGFLLFGGRAADRLGARRLLILGLVIFGVSSLVGGFATGQGTLIAARAAQGIGAALLTPASLSLINTGFAEGAERNRALAVWGGSGSGGLAAGAVLGGLLTNAWGWQWVLFVMVPISLGLAIAAPSALPTDARGRAGRGGFDVLGAVIATAGSSLVVFGLVSGPDAGWASPRVVGALLLGVLLLGTFLLVERRTADPLVPPRLWRNRSLATAMLVILLFQSSLGGAYYLFTTYVQDVLHYSALAAGLAFLPLTVISATSSFRLTAPLIGRWGIRATLFIGLLVNGIGMIVLAIGMPTDGSFWTVLPGLVVWGVGGGITFPAMFAAAASGVDGGEQGTASALATTAQQIGGAVGLAALVAIANAGLGVGPEPTPAPSTVVNGLHAALWTAGAATLLGALLVLALKRPAAPTAQRDNTAASNSTEAVQ</sequence>
<evidence type="ECO:0000259" key="8">
    <source>
        <dbReference type="PROSITE" id="PS50850"/>
    </source>
</evidence>
<organism evidence="9 10">
    <name type="scientific">Solihabitans fulvus</name>
    <dbReference type="NCBI Taxonomy" id="1892852"/>
    <lineage>
        <taxon>Bacteria</taxon>
        <taxon>Bacillati</taxon>
        <taxon>Actinomycetota</taxon>
        <taxon>Actinomycetes</taxon>
        <taxon>Pseudonocardiales</taxon>
        <taxon>Pseudonocardiaceae</taxon>
        <taxon>Solihabitans</taxon>
    </lineage>
</organism>
<evidence type="ECO:0000256" key="2">
    <source>
        <dbReference type="ARBA" id="ARBA00022448"/>
    </source>
</evidence>
<dbReference type="OrthoDB" id="7375466at2"/>
<feature type="transmembrane region" description="Helical" evidence="7">
    <location>
        <begin position="168"/>
        <end position="190"/>
    </location>
</feature>
<feature type="transmembrane region" description="Helical" evidence="7">
    <location>
        <begin position="51"/>
        <end position="69"/>
    </location>
</feature>
<keyword evidence="3" id="KW-1003">Cell membrane</keyword>
<feature type="transmembrane region" description="Helical" evidence="7">
    <location>
        <begin position="81"/>
        <end position="100"/>
    </location>
</feature>
<dbReference type="PROSITE" id="PS50850">
    <property type="entry name" value="MFS"/>
    <property type="match status" value="1"/>
</dbReference>
<dbReference type="Proteomes" id="UP000323454">
    <property type="component" value="Unassembled WGS sequence"/>
</dbReference>
<dbReference type="GO" id="GO:0005886">
    <property type="term" value="C:plasma membrane"/>
    <property type="evidence" value="ECO:0007669"/>
    <property type="project" value="UniProtKB-SubCell"/>
</dbReference>
<evidence type="ECO:0000256" key="5">
    <source>
        <dbReference type="ARBA" id="ARBA00022989"/>
    </source>
</evidence>
<dbReference type="SUPFAM" id="SSF103473">
    <property type="entry name" value="MFS general substrate transporter"/>
    <property type="match status" value="2"/>
</dbReference>
<dbReference type="InterPro" id="IPR011701">
    <property type="entry name" value="MFS"/>
</dbReference>